<feature type="compositionally biased region" description="Basic and acidic residues" evidence="1">
    <location>
        <begin position="174"/>
        <end position="183"/>
    </location>
</feature>
<reference evidence="2" key="1">
    <citation type="journal article" date="2014" name="Nat. Commun.">
        <title>Multiple recent horizontal transfers of a large genomic region in cheese making fungi.</title>
        <authorList>
            <person name="Cheeseman K."/>
            <person name="Ropars J."/>
            <person name="Renault P."/>
            <person name="Dupont J."/>
            <person name="Gouzy J."/>
            <person name="Branca A."/>
            <person name="Abraham A.L."/>
            <person name="Ceppi M."/>
            <person name="Conseiller E."/>
            <person name="Debuchy R."/>
            <person name="Malagnac F."/>
            <person name="Goarin A."/>
            <person name="Silar P."/>
            <person name="Lacoste S."/>
            <person name="Sallet E."/>
            <person name="Bensimon A."/>
            <person name="Giraud T."/>
            <person name="Brygoo Y."/>
        </authorList>
    </citation>
    <scope>NUCLEOTIDE SEQUENCE [LARGE SCALE GENOMIC DNA]</scope>
    <source>
        <strain evidence="2">FM164</strain>
    </source>
</reference>
<feature type="compositionally biased region" description="Polar residues" evidence="1">
    <location>
        <begin position="136"/>
        <end position="148"/>
    </location>
</feature>
<evidence type="ECO:0000256" key="1">
    <source>
        <dbReference type="SAM" id="MobiDB-lite"/>
    </source>
</evidence>
<protein>
    <submittedName>
        <fullName evidence="2">Genomic scaffold, ProqFM164S02</fullName>
    </submittedName>
</protein>
<dbReference type="OrthoDB" id="5388207at2759"/>
<dbReference type="STRING" id="1365484.W6Q323"/>
<feature type="compositionally biased region" description="Polar residues" evidence="1">
    <location>
        <begin position="59"/>
        <end position="98"/>
    </location>
</feature>
<evidence type="ECO:0000313" key="2">
    <source>
        <dbReference type="EMBL" id="CDM30978.1"/>
    </source>
</evidence>
<dbReference type="AlphaFoldDB" id="W6Q323"/>
<keyword evidence="3" id="KW-1185">Reference proteome</keyword>
<dbReference type="Proteomes" id="UP000030686">
    <property type="component" value="Unassembled WGS sequence"/>
</dbReference>
<organism evidence="2 3">
    <name type="scientific">Penicillium roqueforti (strain FM164)</name>
    <dbReference type="NCBI Taxonomy" id="1365484"/>
    <lineage>
        <taxon>Eukaryota</taxon>
        <taxon>Fungi</taxon>
        <taxon>Dikarya</taxon>
        <taxon>Ascomycota</taxon>
        <taxon>Pezizomycotina</taxon>
        <taxon>Eurotiomycetes</taxon>
        <taxon>Eurotiomycetidae</taxon>
        <taxon>Eurotiales</taxon>
        <taxon>Aspergillaceae</taxon>
        <taxon>Penicillium</taxon>
    </lineage>
</organism>
<sequence length="258" mass="27248">METVTKYVNAASTAIWGENDSNNAQQHGEEPASGVQGQGRITDPYDGGNRDEQPGAIHSNANTAPLNAHLDNNQSKPEVTSITTPHAPSSLTACTSITPALPVSDGPTADSEDKETKPISSGSIADSESKEKKPVSNDSTESTGSNDDNSSKQEQRSTSQAEGGESSEAPHTSRTHDVSKEALKGPQGPAPTPAEDFEKEYRGKKPAAEDEDIETNSPSESSGKSPLKPERSPENGEKNGKLSKVKESVKKHLHHSSK</sequence>
<feature type="region of interest" description="Disordered" evidence="1">
    <location>
        <begin position="15"/>
        <end position="258"/>
    </location>
</feature>
<gene>
    <name evidence="2" type="ORF">PROQFM164_S02g001128</name>
</gene>
<name>W6Q323_PENRF</name>
<proteinExistence type="predicted"/>
<feature type="compositionally biased region" description="Polar residues" evidence="1">
    <location>
        <begin position="215"/>
        <end position="224"/>
    </location>
</feature>
<dbReference type="OMA" id="NLAFGPQ"/>
<evidence type="ECO:0000313" key="3">
    <source>
        <dbReference type="Proteomes" id="UP000030686"/>
    </source>
</evidence>
<feature type="compositionally biased region" description="Basic and acidic residues" evidence="1">
    <location>
        <begin position="199"/>
        <end position="208"/>
    </location>
</feature>
<feature type="compositionally biased region" description="Basic and acidic residues" evidence="1">
    <location>
        <begin position="227"/>
        <end position="250"/>
    </location>
</feature>
<accession>W6Q323</accession>
<dbReference type="EMBL" id="HG792016">
    <property type="protein sequence ID" value="CDM30978.1"/>
    <property type="molecule type" value="Genomic_DNA"/>
</dbReference>